<comment type="caution">
    <text evidence="1">The sequence shown here is derived from an EMBL/GenBank/DDBJ whole genome shotgun (WGS) entry which is preliminary data.</text>
</comment>
<keyword evidence="1" id="KW-0808">Transferase</keyword>
<dbReference type="Pfam" id="PF13578">
    <property type="entry name" value="Methyltransf_24"/>
    <property type="match status" value="1"/>
</dbReference>
<name>A0ABW8ZSH5_9BURK</name>
<evidence type="ECO:0000313" key="1">
    <source>
        <dbReference type="EMBL" id="MFL9886092.1"/>
    </source>
</evidence>
<sequence length="235" mass="27146">MNDSCEKKSGLDFVETIRPYQVLLIQDTFGEEVKFFMPQPQAWGSLTTIEALMLVKLMRIVNPKKVFEFGTYKGLTTRLLLENLSENDINDKRLYTLDLPALEGVSFQGGDLAVAAQSIGYSRKYLTSPRKNWVNQLLQDSMTLDGDDYKKQFEFIFVDANHEVSYARRDTENSLKMLADSPSCIVWHDYNNPEFPELTQYLDDLSKEIKIYHIGDTMLAFHLRGHEVPPKRVFE</sequence>
<organism evidence="1 2">
    <name type="scientific">Paraburkholderia agricolaris</name>
    <dbReference type="NCBI Taxonomy" id="2152888"/>
    <lineage>
        <taxon>Bacteria</taxon>
        <taxon>Pseudomonadati</taxon>
        <taxon>Pseudomonadota</taxon>
        <taxon>Betaproteobacteria</taxon>
        <taxon>Burkholderiales</taxon>
        <taxon>Burkholderiaceae</taxon>
        <taxon>Paraburkholderia</taxon>
    </lineage>
</organism>
<proteinExistence type="predicted"/>
<gene>
    <name evidence="1" type="ORF">PQR66_23840</name>
</gene>
<evidence type="ECO:0000313" key="2">
    <source>
        <dbReference type="Proteomes" id="UP001629249"/>
    </source>
</evidence>
<keyword evidence="1" id="KW-0489">Methyltransferase</keyword>
<protein>
    <submittedName>
        <fullName evidence="1">Class I SAM-dependent methyltransferase</fullName>
    </submittedName>
</protein>
<keyword evidence="2" id="KW-1185">Reference proteome</keyword>
<dbReference type="EMBL" id="JAQQFN010000019">
    <property type="protein sequence ID" value="MFL9886092.1"/>
    <property type="molecule type" value="Genomic_DNA"/>
</dbReference>
<dbReference type="Gene3D" id="3.40.50.150">
    <property type="entry name" value="Vaccinia Virus protein VP39"/>
    <property type="match status" value="1"/>
</dbReference>
<dbReference type="SUPFAM" id="SSF53335">
    <property type="entry name" value="S-adenosyl-L-methionine-dependent methyltransferases"/>
    <property type="match status" value="1"/>
</dbReference>
<dbReference type="RefSeq" id="WP_408329897.1">
    <property type="nucleotide sequence ID" value="NZ_JAQQFH010000012.1"/>
</dbReference>
<reference evidence="1 2" key="1">
    <citation type="journal article" date="2024" name="Chem. Sci.">
        <title>Discovery of megapolipeptins by genome mining of a Burkholderiales bacteria collection.</title>
        <authorList>
            <person name="Paulo B.S."/>
            <person name="Recchia M.J.J."/>
            <person name="Lee S."/>
            <person name="Fergusson C.H."/>
            <person name="Romanowski S.B."/>
            <person name="Hernandez A."/>
            <person name="Krull N."/>
            <person name="Liu D.Y."/>
            <person name="Cavanagh H."/>
            <person name="Bos A."/>
            <person name="Gray C.A."/>
            <person name="Murphy B.T."/>
            <person name="Linington R.G."/>
            <person name="Eustaquio A.S."/>
        </authorList>
    </citation>
    <scope>NUCLEOTIDE SEQUENCE [LARGE SCALE GENOMIC DNA]</scope>
    <source>
        <strain evidence="1 2">RL16-012-BIC-B</strain>
    </source>
</reference>
<dbReference type="GO" id="GO:0032259">
    <property type="term" value="P:methylation"/>
    <property type="evidence" value="ECO:0007669"/>
    <property type="project" value="UniProtKB-KW"/>
</dbReference>
<accession>A0ABW8ZSH5</accession>
<dbReference type="Proteomes" id="UP001629249">
    <property type="component" value="Unassembled WGS sequence"/>
</dbReference>
<dbReference type="InterPro" id="IPR029063">
    <property type="entry name" value="SAM-dependent_MTases_sf"/>
</dbReference>
<dbReference type="GO" id="GO:0008168">
    <property type="term" value="F:methyltransferase activity"/>
    <property type="evidence" value="ECO:0007669"/>
    <property type="project" value="UniProtKB-KW"/>
</dbReference>